<evidence type="ECO:0000256" key="1">
    <source>
        <dbReference type="SAM" id="MobiDB-lite"/>
    </source>
</evidence>
<name>A0A7M4DS21_9MICO</name>
<evidence type="ECO:0008006" key="4">
    <source>
        <dbReference type="Google" id="ProtNLM"/>
    </source>
</evidence>
<dbReference type="AlphaFoldDB" id="A0A7M4DS21"/>
<evidence type="ECO:0000313" key="2">
    <source>
        <dbReference type="EMBL" id="VZO40265.1"/>
    </source>
</evidence>
<evidence type="ECO:0000313" key="3">
    <source>
        <dbReference type="Proteomes" id="UP000419743"/>
    </source>
</evidence>
<organism evidence="2 3">
    <name type="scientific">Occultella aeris</name>
    <dbReference type="NCBI Taxonomy" id="2761496"/>
    <lineage>
        <taxon>Bacteria</taxon>
        <taxon>Bacillati</taxon>
        <taxon>Actinomycetota</taxon>
        <taxon>Actinomycetes</taxon>
        <taxon>Micrococcales</taxon>
        <taxon>Ruaniaceae</taxon>
        <taxon>Occultella</taxon>
    </lineage>
</organism>
<dbReference type="InterPro" id="IPR016181">
    <property type="entry name" value="Acyl_CoA_acyltransferase"/>
</dbReference>
<protein>
    <recommendedName>
        <fullName evidence="4">N-acetyltransferase domain-containing protein</fullName>
    </recommendedName>
</protein>
<feature type="region of interest" description="Disordered" evidence="1">
    <location>
        <begin position="146"/>
        <end position="166"/>
    </location>
</feature>
<reference evidence="2 3" key="1">
    <citation type="submission" date="2019-11" db="EMBL/GenBank/DDBJ databases">
        <authorList>
            <person name="Criscuolo A."/>
        </authorList>
    </citation>
    <scope>NUCLEOTIDE SEQUENCE [LARGE SCALE GENOMIC DNA]</scope>
    <source>
        <strain evidence="2">CIP111667</strain>
    </source>
</reference>
<dbReference type="EMBL" id="CACRYJ010000068">
    <property type="protein sequence ID" value="VZO40265.1"/>
    <property type="molecule type" value="Genomic_DNA"/>
</dbReference>
<gene>
    <name evidence="2" type="ORF">HALOF300_04968</name>
</gene>
<dbReference type="RefSeq" id="WP_156743528.1">
    <property type="nucleotide sequence ID" value="NZ_CACRYJ010000068.1"/>
</dbReference>
<keyword evidence="3" id="KW-1185">Reference proteome</keyword>
<proteinExistence type="predicted"/>
<dbReference type="Gene3D" id="3.40.630.30">
    <property type="match status" value="1"/>
</dbReference>
<dbReference type="SUPFAM" id="SSF55729">
    <property type="entry name" value="Acyl-CoA N-acyltransferases (Nat)"/>
    <property type="match status" value="1"/>
</dbReference>
<comment type="caution">
    <text evidence="2">The sequence shown here is derived from an EMBL/GenBank/DDBJ whole genome shotgun (WGS) entry which is preliminary data.</text>
</comment>
<sequence length="239" mass="25168">MTLEVASMTPADAEWAAALMDARRRIYVTYSPVFWRPAADPVPGHAAFLADQIEGDALALRTDGGFLVGQVRGEGAVVDDFAVAAPALWPTHGRALLEAALAQLHARGAAEVLVVTAQRDLPKSALLREVGLRLVEQWWVKELRPGTDDPRTGPREGNGFSGILGPAPPVYDPGGPVFLAHRVDEGTAASTVATAAAEWGAVLAVVPATPRSGLSEELTEAGFEVASDWYSSRRPTAAG</sequence>
<accession>A0A7M4DS21</accession>
<dbReference type="Proteomes" id="UP000419743">
    <property type="component" value="Unassembled WGS sequence"/>
</dbReference>